<feature type="transmembrane region" description="Helical" evidence="1">
    <location>
        <begin position="12"/>
        <end position="38"/>
    </location>
</feature>
<dbReference type="InterPro" id="IPR052041">
    <property type="entry name" value="Nucleic_acid_metab_PIN/TRAM"/>
</dbReference>
<dbReference type="PANTHER" id="PTHR11603:SF147">
    <property type="entry name" value="MEMBRANE PROTEIN"/>
    <property type="match status" value="1"/>
</dbReference>
<keyword evidence="1" id="KW-1133">Transmembrane helix</keyword>
<keyword evidence="1" id="KW-0472">Membrane</keyword>
<name>A0A2M8EMS2_UNCKA</name>
<reference evidence="4" key="1">
    <citation type="submission" date="2017-09" db="EMBL/GenBank/DDBJ databases">
        <title>Depth-based differentiation of microbial function through sediment-hosted aquifers and enrichment of novel symbionts in the deep terrestrial subsurface.</title>
        <authorList>
            <person name="Probst A.J."/>
            <person name="Ladd B."/>
            <person name="Jarett J.K."/>
            <person name="Geller-Mcgrath D.E."/>
            <person name="Sieber C.M.K."/>
            <person name="Emerson J.B."/>
            <person name="Anantharaman K."/>
            <person name="Thomas B.C."/>
            <person name="Malmstrom R."/>
            <person name="Stieglmeier M."/>
            <person name="Klingl A."/>
            <person name="Woyke T."/>
            <person name="Ryan C.M."/>
            <person name="Banfield J.F."/>
        </authorList>
    </citation>
    <scope>NUCLEOTIDE SEQUENCE [LARGE SCALE GENOMIC DNA]</scope>
</reference>
<protein>
    <recommendedName>
        <fullName evidence="2">PIN domain-containing protein</fullName>
    </recommendedName>
</protein>
<dbReference type="InterPro" id="IPR029060">
    <property type="entry name" value="PIN-like_dom_sf"/>
</dbReference>
<comment type="caution">
    <text evidence="3">The sequence shown here is derived from an EMBL/GenBank/DDBJ whole genome shotgun (WGS) entry which is preliminary data.</text>
</comment>
<feature type="domain" description="PIN" evidence="2">
    <location>
        <begin position="131"/>
        <end position="238"/>
    </location>
</feature>
<evidence type="ECO:0000313" key="4">
    <source>
        <dbReference type="Proteomes" id="UP000229756"/>
    </source>
</evidence>
<gene>
    <name evidence="3" type="ORF">CO058_00225</name>
</gene>
<evidence type="ECO:0000313" key="3">
    <source>
        <dbReference type="EMBL" id="PJC24044.1"/>
    </source>
</evidence>
<dbReference type="PANTHER" id="PTHR11603">
    <property type="entry name" value="AAA FAMILY ATPASE"/>
    <property type="match status" value="1"/>
</dbReference>
<dbReference type="InterPro" id="IPR002716">
    <property type="entry name" value="PIN_dom"/>
</dbReference>
<keyword evidence="1" id="KW-0812">Transmembrane</keyword>
<dbReference type="AlphaFoldDB" id="A0A2M8EMS2"/>
<organism evidence="3 4">
    <name type="scientific">candidate division WWE3 bacterium CG_4_9_14_0_2_um_filter_35_11</name>
    <dbReference type="NCBI Taxonomy" id="1975077"/>
    <lineage>
        <taxon>Bacteria</taxon>
        <taxon>Katanobacteria</taxon>
    </lineage>
</organism>
<accession>A0A2M8EMS2</accession>
<dbReference type="Gene3D" id="3.40.50.1010">
    <property type="entry name" value="5'-nuclease"/>
    <property type="match status" value="1"/>
</dbReference>
<proteinExistence type="predicted"/>
<dbReference type="EMBL" id="PFSJ01000003">
    <property type="protein sequence ID" value="PJC24044.1"/>
    <property type="molecule type" value="Genomic_DNA"/>
</dbReference>
<dbReference type="CDD" id="cd09877">
    <property type="entry name" value="PIN_YacL-like"/>
    <property type="match status" value="1"/>
</dbReference>
<evidence type="ECO:0000259" key="2">
    <source>
        <dbReference type="SMART" id="SM00670"/>
    </source>
</evidence>
<evidence type="ECO:0000256" key="1">
    <source>
        <dbReference type="SAM" id="Phobius"/>
    </source>
</evidence>
<dbReference type="SMART" id="SM00670">
    <property type="entry name" value="PINc"/>
    <property type="match status" value="1"/>
</dbReference>
<dbReference type="Proteomes" id="UP000229756">
    <property type="component" value="Unassembled WGS sequence"/>
</dbReference>
<sequence>MDRTKKQILKFFAWLFSELSMFSTIIWSIVVGLIGLYLSESIYFKEKSLFSIPFLGEVLIACILFLLTYFFGKALVHSIGLAFENFVIKTLRTVLNEFWRVQYARLVDVISRENKVLVVPEPVKSKEYSPPAIVLDTSTIIDGRILGVIQTGFLDAPIIVSQNVIDELQHMADKSDALKRQKGRRGLDALKEIRKSMPKDVFTVVDLKSKPEDVDKSLVSYCKKYKAKIATVDYNLNKAAQVSGVKVLNINRLANEIKTNLLPGEIMIVKLVQKGKEDGQAVAYLEDGTMLVVKNASEYVGSHKEVKVGKVLQTSAGRMIFAELNI</sequence>
<dbReference type="SUPFAM" id="SSF88723">
    <property type="entry name" value="PIN domain-like"/>
    <property type="match status" value="1"/>
</dbReference>
<feature type="transmembrane region" description="Helical" evidence="1">
    <location>
        <begin position="50"/>
        <end position="71"/>
    </location>
</feature>